<accession>A0A381UX86</accession>
<keyword evidence="7" id="KW-0132">Cell division</keyword>
<dbReference type="GO" id="GO:0071555">
    <property type="term" value="P:cell wall organization"/>
    <property type="evidence" value="ECO:0007669"/>
    <property type="project" value="UniProtKB-KW"/>
</dbReference>
<evidence type="ECO:0000256" key="5">
    <source>
        <dbReference type="ARBA" id="ARBA00012518"/>
    </source>
</evidence>
<dbReference type="InterPro" id="IPR016167">
    <property type="entry name" value="FAD-bd_PCMH_sub1"/>
</dbReference>
<dbReference type="PROSITE" id="PS51387">
    <property type="entry name" value="FAD_PCMH"/>
    <property type="match status" value="1"/>
</dbReference>
<keyword evidence="10" id="KW-0521">NADP</keyword>
<dbReference type="InterPro" id="IPR036635">
    <property type="entry name" value="MurB_C_sf"/>
</dbReference>
<keyword evidence="12" id="KW-0573">Peptidoglycan synthesis</keyword>
<dbReference type="InterPro" id="IPR036318">
    <property type="entry name" value="FAD-bd_PCMH-like_sf"/>
</dbReference>
<evidence type="ECO:0000256" key="14">
    <source>
        <dbReference type="ARBA" id="ARBA00023306"/>
    </source>
</evidence>
<keyword evidence="13" id="KW-0560">Oxidoreductase</keyword>
<dbReference type="UniPathway" id="UPA00219"/>
<dbReference type="PANTHER" id="PTHR21071">
    <property type="entry name" value="UDP-N-ACETYLENOLPYRUVOYLGLUCOSAMINE REDUCTASE"/>
    <property type="match status" value="1"/>
</dbReference>
<evidence type="ECO:0000256" key="8">
    <source>
        <dbReference type="ARBA" id="ARBA00022630"/>
    </source>
</evidence>
<keyword evidence="9" id="KW-0274">FAD</keyword>
<evidence type="ECO:0000256" key="1">
    <source>
        <dbReference type="ARBA" id="ARBA00001974"/>
    </source>
</evidence>
<dbReference type="NCBIfam" id="TIGR00179">
    <property type="entry name" value="murB"/>
    <property type="match status" value="1"/>
</dbReference>
<comment type="catalytic activity">
    <reaction evidence="16">
        <text>UDP-N-acetyl-alpha-D-muramate + NADP(+) = UDP-N-acetyl-3-O-(1-carboxyvinyl)-alpha-D-glucosamine + NADPH + H(+)</text>
        <dbReference type="Rhea" id="RHEA:12248"/>
        <dbReference type="ChEBI" id="CHEBI:15378"/>
        <dbReference type="ChEBI" id="CHEBI:57783"/>
        <dbReference type="ChEBI" id="CHEBI:58349"/>
        <dbReference type="ChEBI" id="CHEBI:68483"/>
        <dbReference type="ChEBI" id="CHEBI:70757"/>
        <dbReference type="EC" id="1.3.1.98"/>
    </reaction>
</comment>
<evidence type="ECO:0000256" key="2">
    <source>
        <dbReference type="ARBA" id="ARBA00003921"/>
    </source>
</evidence>
<dbReference type="InterPro" id="IPR006094">
    <property type="entry name" value="Oxid_FAD_bind_N"/>
</dbReference>
<dbReference type="InterPro" id="IPR016166">
    <property type="entry name" value="FAD-bd_PCMH"/>
</dbReference>
<dbReference type="NCBIfam" id="NF010480">
    <property type="entry name" value="PRK13905.1"/>
    <property type="match status" value="1"/>
</dbReference>
<dbReference type="Pfam" id="PF02873">
    <property type="entry name" value="MurB_C"/>
    <property type="match status" value="1"/>
</dbReference>
<evidence type="ECO:0000256" key="12">
    <source>
        <dbReference type="ARBA" id="ARBA00022984"/>
    </source>
</evidence>
<name>A0A381UX86_9ZZZZ</name>
<proteinExistence type="inferred from homology"/>
<dbReference type="AlphaFoldDB" id="A0A381UX86"/>
<comment type="pathway">
    <text evidence="4">Cell wall biogenesis; peptidoglycan biosynthesis.</text>
</comment>
<dbReference type="InterPro" id="IPR016169">
    <property type="entry name" value="FAD-bd_PCMH_sub2"/>
</dbReference>
<dbReference type="HAMAP" id="MF_00037">
    <property type="entry name" value="MurB"/>
    <property type="match status" value="1"/>
</dbReference>
<evidence type="ECO:0000256" key="11">
    <source>
        <dbReference type="ARBA" id="ARBA00022960"/>
    </source>
</evidence>
<gene>
    <name evidence="18" type="ORF">METZ01_LOCUS85606</name>
</gene>
<organism evidence="18">
    <name type="scientific">marine metagenome</name>
    <dbReference type="NCBI Taxonomy" id="408172"/>
    <lineage>
        <taxon>unclassified sequences</taxon>
        <taxon>metagenomes</taxon>
        <taxon>ecological metagenomes</taxon>
    </lineage>
</organism>
<comment type="function">
    <text evidence="2">Cell wall formation.</text>
</comment>
<dbReference type="GO" id="GO:0005829">
    <property type="term" value="C:cytosol"/>
    <property type="evidence" value="ECO:0007669"/>
    <property type="project" value="TreeGrafter"/>
</dbReference>
<dbReference type="EC" id="1.3.1.98" evidence="5"/>
<sequence>MLSGPWKQKLIRYAHTGTDYKLPMRNSMDSPRTILGRKITQRKNMNLSFSFQNKIKGEVLYDEMMSKYTSMRIGGPADVFVLPANLRDLQIILKNRGSCPIWTIGEGTNLLVRDRGIRGIVISLKNCFKSIKRPVFYKSLDGKEKAVIQVDGGVKLSYLAKFTARYGLKGVESLVGIPGSVGGSIAMNAGAEGTEISHVLRSIKFMTLDGEVKTYSKSEMVFAYRKTTFPSKGGIVIEAELDLEKGDITDIHREMDKYLSRRGSTQPLTMPNSGSIFKNPAGEKAGRLIESAGLKGFRIGGARVSIKHANFIVNKGGASAEDVIRLIKHIQTVVEEKSGIKLEQEIVII</sequence>
<evidence type="ECO:0000256" key="6">
    <source>
        <dbReference type="ARBA" id="ARBA00022490"/>
    </source>
</evidence>
<dbReference type="GO" id="GO:0071949">
    <property type="term" value="F:FAD binding"/>
    <property type="evidence" value="ECO:0007669"/>
    <property type="project" value="InterPro"/>
</dbReference>
<dbReference type="InterPro" id="IPR003170">
    <property type="entry name" value="MurB"/>
</dbReference>
<keyword evidence="8" id="KW-0285">Flavoprotein</keyword>
<evidence type="ECO:0000256" key="10">
    <source>
        <dbReference type="ARBA" id="ARBA00022857"/>
    </source>
</evidence>
<dbReference type="SUPFAM" id="SSF56194">
    <property type="entry name" value="Uridine diphospho-N-Acetylenolpyruvylglucosamine reductase, MurB, C-terminal domain"/>
    <property type="match status" value="1"/>
</dbReference>
<comment type="cofactor">
    <cofactor evidence="1">
        <name>FAD</name>
        <dbReference type="ChEBI" id="CHEBI:57692"/>
    </cofactor>
</comment>
<evidence type="ECO:0000256" key="9">
    <source>
        <dbReference type="ARBA" id="ARBA00022827"/>
    </source>
</evidence>
<reference evidence="18" key="1">
    <citation type="submission" date="2018-05" db="EMBL/GenBank/DDBJ databases">
        <authorList>
            <person name="Lanie J.A."/>
            <person name="Ng W.-L."/>
            <person name="Kazmierczak K.M."/>
            <person name="Andrzejewski T.M."/>
            <person name="Davidsen T.M."/>
            <person name="Wayne K.J."/>
            <person name="Tettelin H."/>
            <person name="Glass J.I."/>
            <person name="Rusch D."/>
            <person name="Podicherti R."/>
            <person name="Tsui H.-C.T."/>
            <person name="Winkler M.E."/>
        </authorList>
    </citation>
    <scope>NUCLEOTIDE SEQUENCE</scope>
</reference>
<keyword evidence="15" id="KW-0961">Cell wall biogenesis/degradation</keyword>
<dbReference type="PANTHER" id="PTHR21071:SF4">
    <property type="entry name" value="UDP-N-ACETYLENOLPYRUVOYLGLUCOSAMINE REDUCTASE"/>
    <property type="match status" value="1"/>
</dbReference>
<dbReference type="EMBL" id="UINC01007336">
    <property type="protein sequence ID" value="SVA32752.1"/>
    <property type="molecule type" value="Genomic_DNA"/>
</dbReference>
<evidence type="ECO:0000256" key="16">
    <source>
        <dbReference type="ARBA" id="ARBA00048914"/>
    </source>
</evidence>
<dbReference type="GO" id="GO:0051301">
    <property type="term" value="P:cell division"/>
    <property type="evidence" value="ECO:0007669"/>
    <property type="project" value="UniProtKB-KW"/>
</dbReference>
<dbReference type="Gene3D" id="3.90.78.10">
    <property type="entry name" value="UDP-N-acetylenolpyruvoylglucosamine reductase, C-terminal domain"/>
    <property type="match status" value="1"/>
</dbReference>
<evidence type="ECO:0000256" key="3">
    <source>
        <dbReference type="ARBA" id="ARBA00004496"/>
    </source>
</evidence>
<dbReference type="Gene3D" id="3.30.43.10">
    <property type="entry name" value="Uridine Diphospho-n-acetylenolpyruvylglucosamine Reductase, domain 2"/>
    <property type="match status" value="1"/>
</dbReference>
<dbReference type="Pfam" id="PF01565">
    <property type="entry name" value="FAD_binding_4"/>
    <property type="match status" value="1"/>
</dbReference>
<dbReference type="GO" id="GO:0008360">
    <property type="term" value="P:regulation of cell shape"/>
    <property type="evidence" value="ECO:0007669"/>
    <property type="project" value="UniProtKB-KW"/>
</dbReference>
<dbReference type="GO" id="GO:0008762">
    <property type="term" value="F:UDP-N-acetylmuramate dehydrogenase activity"/>
    <property type="evidence" value="ECO:0007669"/>
    <property type="project" value="UniProtKB-EC"/>
</dbReference>
<keyword evidence="11" id="KW-0133">Cell shape</keyword>
<dbReference type="SUPFAM" id="SSF56176">
    <property type="entry name" value="FAD-binding/transporter-associated domain-like"/>
    <property type="match status" value="1"/>
</dbReference>
<dbReference type="InterPro" id="IPR011601">
    <property type="entry name" value="MurB_C"/>
</dbReference>
<feature type="domain" description="FAD-binding PCMH-type" evidence="17">
    <location>
        <begin position="72"/>
        <end position="246"/>
    </location>
</feature>
<evidence type="ECO:0000256" key="4">
    <source>
        <dbReference type="ARBA" id="ARBA00004752"/>
    </source>
</evidence>
<dbReference type="GO" id="GO:0009252">
    <property type="term" value="P:peptidoglycan biosynthetic process"/>
    <property type="evidence" value="ECO:0007669"/>
    <property type="project" value="UniProtKB-UniPathway"/>
</dbReference>
<keyword evidence="14" id="KW-0131">Cell cycle</keyword>
<evidence type="ECO:0000256" key="13">
    <source>
        <dbReference type="ARBA" id="ARBA00023002"/>
    </source>
</evidence>
<comment type="subcellular location">
    <subcellularLocation>
        <location evidence="3">Cytoplasm</location>
    </subcellularLocation>
</comment>
<evidence type="ECO:0000256" key="15">
    <source>
        <dbReference type="ARBA" id="ARBA00023316"/>
    </source>
</evidence>
<evidence type="ECO:0000313" key="18">
    <source>
        <dbReference type="EMBL" id="SVA32752.1"/>
    </source>
</evidence>
<dbReference type="Gene3D" id="3.30.465.10">
    <property type="match status" value="1"/>
</dbReference>
<protein>
    <recommendedName>
        <fullName evidence="5">UDP-N-acetylmuramate dehydrogenase</fullName>
        <ecNumber evidence="5">1.3.1.98</ecNumber>
    </recommendedName>
</protein>
<evidence type="ECO:0000259" key="17">
    <source>
        <dbReference type="PROSITE" id="PS51387"/>
    </source>
</evidence>
<keyword evidence="6" id="KW-0963">Cytoplasm</keyword>
<evidence type="ECO:0000256" key="7">
    <source>
        <dbReference type="ARBA" id="ARBA00022618"/>
    </source>
</evidence>